<proteinExistence type="predicted"/>
<dbReference type="Pfam" id="PF04343">
    <property type="entry name" value="DUF488"/>
    <property type="match status" value="1"/>
</dbReference>
<evidence type="ECO:0000313" key="2">
    <source>
        <dbReference type="Proteomes" id="UP000186868"/>
    </source>
</evidence>
<dbReference type="AlphaFoldDB" id="A0A1U7HLN7"/>
<evidence type="ECO:0000313" key="1">
    <source>
        <dbReference type="EMBL" id="OKH24502.1"/>
    </source>
</evidence>
<sequence length="221" mass="25245">MVARELFTVGHSNHSIESFLALLKKHEITALADVRSHPYSRYLPHFNKATLQQALEKENIYYVFLGKELGARPDNPACYIEGKAVYEKIASTTLFSEGVDRVLKGVQKHKIALMCAEKDPLTCHRAILVCQHLKNFDLEIKHILKNGELESHHHLEERMLAKHGFTQMTDRQQPIQLSLFDSESSPKPSNNLLTREEGLKKAYQWQGDEIAYVEKVGDGHE</sequence>
<reference evidence="1 2" key="1">
    <citation type="submission" date="2016-11" db="EMBL/GenBank/DDBJ databases">
        <title>Draft Genome Sequences of Nine Cyanobacterial Strains from Diverse Habitats.</title>
        <authorList>
            <person name="Zhu T."/>
            <person name="Hou S."/>
            <person name="Lu X."/>
            <person name="Hess W.R."/>
        </authorList>
    </citation>
    <scope>NUCLEOTIDE SEQUENCE [LARGE SCALE GENOMIC DNA]</scope>
    <source>
        <strain evidence="1 2">NIES-593</strain>
    </source>
</reference>
<keyword evidence="2" id="KW-1185">Reference proteome</keyword>
<dbReference type="PANTHER" id="PTHR39337:SF1">
    <property type="entry name" value="BLR5642 PROTEIN"/>
    <property type="match status" value="1"/>
</dbReference>
<organism evidence="1 2">
    <name type="scientific">Hydrococcus rivularis NIES-593</name>
    <dbReference type="NCBI Taxonomy" id="1921803"/>
    <lineage>
        <taxon>Bacteria</taxon>
        <taxon>Bacillati</taxon>
        <taxon>Cyanobacteriota</taxon>
        <taxon>Cyanophyceae</taxon>
        <taxon>Pleurocapsales</taxon>
        <taxon>Hydrococcaceae</taxon>
        <taxon>Hydrococcus</taxon>
    </lineage>
</organism>
<protein>
    <recommendedName>
        <fullName evidence="3">DUF488 domain-containing protein</fullName>
    </recommendedName>
</protein>
<dbReference type="RefSeq" id="WP_073598983.1">
    <property type="nucleotide sequence ID" value="NZ_MRCB01000006.1"/>
</dbReference>
<dbReference type="OrthoDB" id="9789109at2"/>
<dbReference type="PANTHER" id="PTHR39337">
    <property type="entry name" value="BLR5642 PROTEIN"/>
    <property type="match status" value="1"/>
</dbReference>
<comment type="caution">
    <text evidence="1">The sequence shown here is derived from an EMBL/GenBank/DDBJ whole genome shotgun (WGS) entry which is preliminary data.</text>
</comment>
<dbReference type="InterPro" id="IPR007438">
    <property type="entry name" value="DUF488"/>
</dbReference>
<dbReference type="STRING" id="1921803.NIES593_07450"/>
<dbReference type="EMBL" id="MRCB01000006">
    <property type="protein sequence ID" value="OKH24502.1"/>
    <property type="molecule type" value="Genomic_DNA"/>
</dbReference>
<evidence type="ECO:0008006" key="3">
    <source>
        <dbReference type="Google" id="ProtNLM"/>
    </source>
</evidence>
<accession>A0A1U7HLN7</accession>
<gene>
    <name evidence="1" type="ORF">NIES593_07450</name>
</gene>
<name>A0A1U7HLN7_9CYAN</name>
<dbReference type="Proteomes" id="UP000186868">
    <property type="component" value="Unassembled WGS sequence"/>
</dbReference>